<accession>A0A934SCZ7</accession>
<dbReference type="Proteomes" id="UP000640485">
    <property type="component" value="Unassembled WGS sequence"/>
</dbReference>
<gene>
    <name evidence="3" type="ORF">JJJ17_06845</name>
</gene>
<dbReference type="EMBL" id="JAEPRQ010000002">
    <property type="protein sequence ID" value="MBK4215637.1"/>
    <property type="molecule type" value="Genomic_DNA"/>
</dbReference>
<keyword evidence="2" id="KW-0812">Transmembrane</keyword>
<keyword evidence="2" id="KW-1133">Transmembrane helix</keyword>
<dbReference type="AlphaFoldDB" id="A0A934SCZ7"/>
<proteinExistence type="predicted"/>
<feature type="transmembrane region" description="Helical" evidence="2">
    <location>
        <begin position="161"/>
        <end position="181"/>
    </location>
</feature>
<feature type="region of interest" description="Disordered" evidence="1">
    <location>
        <begin position="19"/>
        <end position="41"/>
    </location>
</feature>
<evidence type="ECO:0000256" key="1">
    <source>
        <dbReference type="SAM" id="MobiDB-lite"/>
    </source>
</evidence>
<feature type="transmembrane region" description="Helical" evidence="2">
    <location>
        <begin position="237"/>
        <end position="255"/>
    </location>
</feature>
<comment type="caution">
    <text evidence="3">The sequence shown here is derived from an EMBL/GenBank/DDBJ whole genome shotgun (WGS) entry which is preliminary data.</text>
</comment>
<keyword evidence="4" id="KW-1185">Reference proteome</keyword>
<feature type="transmembrane region" description="Helical" evidence="2">
    <location>
        <begin position="193"/>
        <end position="216"/>
    </location>
</feature>
<sequence>MIIEQSCQKQLFDDLEIIGDDPNSKDLQSNDSGSTNVSDEPVLESSKNACVKIWELVKEQVRNEKIPQFMRLGILAPLPIAFGIALSALTAIFGLDVRREDSSWPIWSLRRPPFVHLVTMSLIPAMQMVLGLVAADFLLFWASSGFRLTQNEVAFHFDSKWVFYLLNLPIGFIISVAVLSLSDQHKEHSLPVMILLGLLFAVVTLASYYIVVVISYPDSFLRPRPAGVAIDFKTRETLIYGSLSFFFLIFYAIWLEITEDITPKKKEN</sequence>
<reference evidence="3" key="1">
    <citation type="submission" date="2021-01" db="EMBL/GenBank/DDBJ databases">
        <title>Paracoccus amoyensis sp. nov., isolated from the surface seawater along the coast of Xiamen Island, China.</title>
        <authorList>
            <person name="Lyu L."/>
        </authorList>
    </citation>
    <scope>NUCLEOTIDE SEQUENCE</scope>
    <source>
        <strain evidence="3">MJ17</strain>
    </source>
</reference>
<evidence type="ECO:0000256" key="2">
    <source>
        <dbReference type="SAM" id="Phobius"/>
    </source>
</evidence>
<protein>
    <submittedName>
        <fullName evidence="3">Uncharacterized protein</fullName>
    </submittedName>
</protein>
<evidence type="ECO:0000313" key="3">
    <source>
        <dbReference type="EMBL" id="MBK4215637.1"/>
    </source>
</evidence>
<evidence type="ECO:0000313" key="4">
    <source>
        <dbReference type="Proteomes" id="UP000640485"/>
    </source>
</evidence>
<feature type="transmembrane region" description="Helical" evidence="2">
    <location>
        <begin position="114"/>
        <end position="140"/>
    </location>
</feature>
<name>A0A934SCZ7_9RHOB</name>
<dbReference type="RefSeq" id="WP_200684894.1">
    <property type="nucleotide sequence ID" value="NZ_JAEPRQ010000002.1"/>
</dbReference>
<feature type="transmembrane region" description="Helical" evidence="2">
    <location>
        <begin position="72"/>
        <end position="94"/>
    </location>
</feature>
<feature type="compositionally biased region" description="Polar residues" evidence="1">
    <location>
        <begin position="25"/>
        <end position="38"/>
    </location>
</feature>
<keyword evidence="2" id="KW-0472">Membrane</keyword>
<organism evidence="3 4">
    <name type="scientific">Paracoccus caeni</name>
    <dbReference type="NCBI Taxonomy" id="657651"/>
    <lineage>
        <taxon>Bacteria</taxon>
        <taxon>Pseudomonadati</taxon>
        <taxon>Pseudomonadota</taxon>
        <taxon>Alphaproteobacteria</taxon>
        <taxon>Rhodobacterales</taxon>
        <taxon>Paracoccaceae</taxon>
        <taxon>Paracoccus</taxon>
    </lineage>
</organism>